<comment type="catalytic activity">
    <reaction evidence="7">
        <text>[protein-PII]-L-tyrosine + UTP = [protein-PII]-uridylyl-L-tyrosine + diphosphate</text>
        <dbReference type="Rhea" id="RHEA:13673"/>
        <dbReference type="Rhea" id="RHEA-COMP:12147"/>
        <dbReference type="Rhea" id="RHEA-COMP:12148"/>
        <dbReference type="ChEBI" id="CHEBI:33019"/>
        <dbReference type="ChEBI" id="CHEBI:46398"/>
        <dbReference type="ChEBI" id="CHEBI:46858"/>
        <dbReference type="ChEBI" id="CHEBI:90602"/>
        <dbReference type="EC" id="2.7.7.59"/>
    </reaction>
</comment>
<keyword evidence="5 7" id="KW-0460">Magnesium</keyword>
<dbReference type="EC" id="3.1.4.-" evidence="7"/>
<evidence type="ECO:0000259" key="9">
    <source>
        <dbReference type="PROSITE" id="PS51831"/>
    </source>
</evidence>
<evidence type="ECO:0000256" key="5">
    <source>
        <dbReference type="ARBA" id="ARBA00022842"/>
    </source>
</evidence>
<dbReference type="SUPFAM" id="SSF109604">
    <property type="entry name" value="HD-domain/PDEase-like"/>
    <property type="match status" value="1"/>
</dbReference>
<dbReference type="GO" id="GO:0008081">
    <property type="term" value="F:phosphoric diester hydrolase activity"/>
    <property type="evidence" value="ECO:0007669"/>
    <property type="project" value="UniProtKB-UniRule"/>
</dbReference>
<dbReference type="PROSITE" id="PS51671">
    <property type="entry name" value="ACT"/>
    <property type="match status" value="1"/>
</dbReference>
<comment type="activity regulation">
    <text evidence="7">Uridylyltransferase (UTase) activity is inhibited by glutamine, while glutamine activates uridylyl-removing (UR) activity.</text>
</comment>
<dbReference type="CDD" id="cd05401">
    <property type="entry name" value="NT_GlnE_GlnD_like"/>
    <property type="match status" value="1"/>
</dbReference>
<dbReference type="Pfam" id="PF01966">
    <property type="entry name" value="HD"/>
    <property type="match status" value="1"/>
</dbReference>
<keyword evidence="2 7" id="KW-0548">Nucleotidyltransferase</keyword>
<reference evidence="10 11" key="2">
    <citation type="submission" date="2019-09" db="EMBL/GenBank/DDBJ databases">
        <title>Complete genome sequencing of four Arcobacter species reveals a diverse suite of mobile elements.</title>
        <authorList>
            <person name="Miller W.G."/>
            <person name="Yee E."/>
            <person name="Bono J.L."/>
        </authorList>
    </citation>
    <scope>NUCLEOTIDE SEQUENCE [LARGE SCALE GENOMIC DNA]</scope>
    <source>
        <strain evidence="10 11">LMG 26638</strain>
    </source>
</reference>
<dbReference type="Pfam" id="PF08335">
    <property type="entry name" value="GlnD_UR_UTase"/>
    <property type="match status" value="1"/>
</dbReference>
<dbReference type="InterPro" id="IPR010043">
    <property type="entry name" value="UTase/UR"/>
</dbReference>
<comment type="domain">
    <text evidence="7">Has four distinct domains: an N-terminal nucleotidyltransferase (NT) domain responsible for UTase activity, a central HD domain that encodes UR activity, and two C-terminal ACT domains that seem to have a role in glutamine sensing.</text>
</comment>
<reference evidence="10 11" key="3">
    <citation type="submission" date="2019-09" db="EMBL/GenBank/DDBJ databases">
        <title>Taxonomic note: a critical rebuttal of the proposed division of the genus Arcobacter into six genera, emended descriptions of Arcobacter anaerophilus and the genus Arcobacter, and an assessment of genus-level boundaries for Epsilonproteobacteria using in silico genomic comparator tools.</title>
        <authorList>
            <person name="On S.L.W."/>
            <person name="Miller W.G."/>
            <person name="Biggs P."/>
            <person name="Cornelius A."/>
            <person name="Vandamme P."/>
        </authorList>
    </citation>
    <scope>NUCLEOTIDE SEQUENCE [LARGE SCALE GENOMIC DNA]</scope>
    <source>
        <strain evidence="10 11">LMG 26638</strain>
    </source>
</reference>
<comment type="catalytic activity">
    <reaction evidence="7">
        <text>[protein-PII]-uridylyl-L-tyrosine + H2O = [protein-PII]-L-tyrosine + UMP + H(+)</text>
        <dbReference type="Rhea" id="RHEA:48600"/>
        <dbReference type="Rhea" id="RHEA-COMP:12147"/>
        <dbReference type="Rhea" id="RHEA-COMP:12148"/>
        <dbReference type="ChEBI" id="CHEBI:15377"/>
        <dbReference type="ChEBI" id="CHEBI:15378"/>
        <dbReference type="ChEBI" id="CHEBI:46858"/>
        <dbReference type="ChEBI" id="CHEBI:57865"/>
        <dbReference type="ChEBI" id="CHEBI:90602"/>
    </reaction>
</comment>
<dbReference type="Proteomes" id="UP000322726">
    <property type="component" value="Chromosome"/>
</dbReference>
<comment type="cofactor">
    <cofactor evidence="7">
        <name>Mg(2+)</name>
        <dbReference type="ChEBI" id="CHEBI:18420"/>
    </cofactor>
</comment>
<keyword evidence="11" id="KW-1185">Reference proteome</keyword>
<dbReference type="InterPro" id="IPR006674">
    <property type="entry name" value="HD_domain"/>
</dbReference>
<dbReference type="PIRSF" id="PIRSF006288">
    <property type="entry name" value="PII_uridyltransf"/>
    <property type="match status" value="1"/>
</dbReference>
<organism evidence="10 11">
    <name type="scientific">Malaciobacter pacificus</name>
    <dbReference type="NCBI Taxonomy" id="1080223"/>
    <lineage>
        <taxon>Bacteria</taxon>
        <taxon>Pseudomonadati</taxon>
        <taxon>Campylobacterota</taxon>
        <taxon>Epsilonproteobacteria</taxon>
        <taxon>Campylobacterales</taxon>
        <taxon>Arcobacteraceae</taxon>
        <taxon>Malaciobacter</taxon>
    </lineage>
</organism>
<evidence type="ECO:0000256" key="2">
    <source>
        <dbReference type="ARBA" id="ARBA00022695"/>
    </source>
</evidence>
<keyword evidence="3" id="KW-0677">Repeat</keyword>
<evidence type="ECO:0000256" key="3">
    <source>
        <dbReference type="ARBA" id="ARBA00022737"/>
    </source>
</evidence>
<dbReference type="HAMAP" id="MF_00277">
    <property type="entry name" value="PII_uridylyl_transf"/>
    <property type="match status" value="1"/>
</dbReference>
<dbReference type="CDD" id="cd04873">
    <property type="entry name" value="ACT_UUR-ACR-like"/>
    <property type="match status" value="1"/>
</dbReference>
<dbReference type="InterPro" id="IPR043519">
    <property type="entry name" value="NT_sf"/>
</dbReference>
<feature type="region of interest" description="Uridylyltransferase" evidence="7">
    <location>
        <begin position="1"/>
        <end position="356"/>
    </location>
</feature>
<dbReference type="PANTHER" id="PTHR47320">
    <property type="entry name" value="BIFUNCTIONAL URIDYLYLTRANSFERASE/URIDYLYL-REMOVING ENZYME"/>
    <property type="match status" value="1"/>
</dbReference>
<comment type="caution">
    <text evidence="7">Lacks conserved residue(s) required for the propagation of feature annotation.</text>
</comment>
<sequence length="862" mass="100951">MHIKTLYKSINMITELNIQIEELIDSGAKDFEIAKVFKTYYRKYVDSIDTTLETTGGKDFFIKHTKHTDKFLVALYKFILRKYFGSYQPMSTSIPISLIALGSYGREQLCIYSDIDIMLLYEEIPGYNLKSIMEEFITLAWDCGLKLGSRVHEVKDIKDAVKEDITIKSSILESRMIYGSKILWFRYENALKSIRLTKQKEFILEKLEEHKQRLLKYPLIMEPNIKDGYGGVREANMLYWVSNVLYGIKNTRELIGIHYTEDEYRKYRQSLEYIFQVRNALHNVARKKQDQVTFDILPELASKLGFKNKPRYTKERQCMSKLMTCLHNIHSFTATMVKKFTRVAMFEAKNIPELRKVRYKKNQYIIDNTIFRSFNEKPTALNNLLKELIELPDSVERFDRSYIYHASKSKLPTSYNKELKKNMKALLSKPNLHPVIKLIYNAGLFDYLIPQAKLIMDQPQFDGYHKHPVDVHSINTLKFSKYIDNEHIKEVFDGLSEEKKIIVRLVALFHDIGKGRKEDHHIIGEKLFKEMLKSFDFDEELIKIGARLVRYHNMMSYMATHDDIYSEKTILSFTGLVKTKETMQMLYVVTYCDISAVGKNIFNSSTASLLKQLYMNSLPAFENEELLNEGKRRVAKIDTIKKLKKYKESPNILKKKINYISSNQIFLRLKADDILNIAKIAYETDTYKYKITNEQQLTIRIIRKTPLNLGYLLGKLESLNLATMDIYKLFDDKKAFYITFTEKVDEDEIFYIRKIIDDSFDMNKKVPLKAPIIKKENVTVDCNHTMYLASMQIRAKDQKGLFAYIAKIFDDFNVEIESAKLHTLKGYARDLFLIEKNGNFCSNQDEIVNLICANDTEDKKGK</sequence>
<dbReference type="SUPFAM" id="SSF55021">
    <property type="entry name" value="ACT-like"/>
    <property type="match status" value="1"/>
</dbReference>
<dbReference type="EC" id="2.7.7.59" evidence="7"/>
<dbReference type="InterPro" id="IPR045865">
    <property type="entry name" value="ACT-like_dom_sf"/>
</dbReference>
<dbReference type="EMBL" id="CP035928">
    <property type="protein sequence ID" value="QEP35411.1"/>
    <property type="molecule type" value="Genomic_DNA"/>
</dbReference>
<reference evidence="11" key="1">
    <citation type="submission" date="2019-09" db="EMBL/GenBank/DDBJ databases">
        <title>Complete genome sequencing of four Arcobacter species reveals a diverse suite of mobile elements.</title>
        <authorList>
            <person name="On S.L.W."/>
            <person name="Miller W.G."/>
            <person name="Biggs P."/>
            <person name="Cornelius A."/>
            <person name="Vandamme P."/>
        </authorList>
    </citation>
    <scope>NUCLEOTIDE SEQUENCE [LARGE SCALE GENOMIC DNA]</scope>
    <source>
        <strain evidence="11">LMG 26638</strain>
    </source>
</reference>
<dbReference type="InterPro" id="IPR003607">
    <property type="entry name" value="HD/PDEase_dom"/>
</dbReference>
<evidence type="ECO:0000256" key="4">
    <source>
        <dbReference type="ARBA" id="ARBA00022801"/>
    </source>
</evidence>
<name>A0A5C2H936_9BACT</name>
<keyword evidence="6 7" id="KW-0511">Multifunctional enzyme</keyword>
<dbReference type="InterPro" id="IPR013546">
    <property type="entry name" value="PII_UdlTrfase/GS_AdlTrfase"/>
</dbReference>
<evidence type="ECO:0000259" key="8">
    <source>
        <dbReference type="PROSITE" id="PS51671"/>
    </source>
</evidence>
<dbReference type="Gene3D" id="1.10.3090.10">
    <property type="entry name" value="cca-adding enzyme, domain 2"/>
    <property type="match status" value="1"/>
</dbReference>
<keyword evidence="1 7" id="KW-0808">Transferase</keyword>
<feature type="domain" description="HD" evidence="9">
    <location>
        <begin position="469"/>
        <end position="586"/>
    </location>
</feature>
<evidence type="ECO:0000256" key="1">
    <source>
        <dbReference type="ARBA" id="ARBA00022679"/>
    </source>
</evidence>
<dbReference type="GO" id="GO:0006808">
    <property type="term" value="P:regulation of nitrogen utilization"/>
    <property type="evidence" value="ECO:0007669"/>
    <property type="project" value="UniProtKB-UniRule"/>
</dbReference>
<dbReference type="SUPFAM" id="SSF81301">
    <property type="entry name" value="Nucleotidyltransferase"/>
    <property type="match status" value="1"/>
</dbReference>
<evidence type="ECO:0000256" key="7">
    <source>
        <dbReference type="HAMAP-Rule" id="MF_00277"/>
    </source>
</evidence>
<dbReference type="InterPro" id="IPR002912">
    <property type="entry name" value="ACT_dom"/>
</dbReference>
<protein>
    <recommendedName>
        <fullName evidence="7">Bifunctional uridylyltransferase/uridylyl-removing enzyme</fullName>
        <shortName evidence="7">UTase/UR</shortName>
    </recommendedName>
    <alternativeName>
        <fullName evidence="7">Bifunctional [protein-PII] modification enzyme</fullName>
    </alternativeName>
    <alternativeName>
        <fullName evidence="7">Bifunctional nitrogen sensor protein</fullName>
    </alternativeName>
    <domain>
        <recommendedName>
            <fullName evidence="7">[Protein-PII] uridylyltransferase</fullName>
            <shortName evidence="7">PII uridylyltransferase</shortName>
            <shortName evidence="7">UTase</shortName>
            <ecNumber evidence="7">2.7.7.59</ecNumber>
        </recommendedName>
    </domain>
    <domain>
        <recommendedName>
            <fullName evidence="7">[Protein-PII]-UMP uridylyl-removing enzyme</fullName>
            <shortName evidence="7">UR</shortName>
            <ecNumber evidence="7">3.1.4.-</ecNumber>
        </recommendedName>
    </domain>
</protein>
<evidence type="ECO:0000256" key="6">
    <source>
        <dbReference type="ARBA" id="ARBA00023268"/>
    </source>
</evidence>
<comment type="similarity">
    <text evidence="7">Belongs to the GlnD family.</text>
</comment>
<dbReference type="SMART" id="SM00471">
    <property type="entry name" value="HDc"/>
    <property type="match status" value="1"/>
</dbReference>
<dbReference type="PROSITE" id="PS51831">
    <property type="entry name" value="HD"/>
    <property type="match status" value="1"/>
</dbReference>
<evidence type="ECO:0000313" key="11">
    <source>
        <dbReference type="Proteomes" id="UP000322726"/>
    </source>
</evidence>
<comment type="function">
    <text evidence="7">Modifies, by uridylylation and deuridylylation, the PII regulatory proteins (GlnB and homologs), in response to the nitrogen status of the cell that GlnD senses through the glutamine level. Under low glutamine levels, catalyzes the conversion of the PII proteins and UTP to PII-UMP and PPi, while under higher glutamine levels, GlnD hydrolyzes PII-UMP to PII and UMP (deuridylylation). Thus, controls uridylylation state and activity of the PII proteins, and plays an important role in the regulation of nitrogen metabolism.</text>
</comment>
<gene>
    <name evidence="7 10" type="primary">glnD</name>
    <name evidence="10" type="ORF">APAC_2351</name>
</gene>
<keyword evidence="4 7" id="KW-0378">Hydrolase</keyword>
<feature type="domain" description="ACT" evidence="8">
    <location>
        <begin position="790"/>
        <end position="862"/>
    </location>
</feature>
<proteinExistence type="inferred from homology"/>
<accession>A0A5C2H936</accession>
<dbReference type="PANTHER" id="PTHR47320:SF1">
    <property type="entry name" value="BIFUNCTIONAL URIDYLYLTRANSFERASE_URIDYLYL-REMOVING ENZYME"/>
    <property type="match status" value="1"/>
</dbReference>
<evidence type="ECO:0000313" key="10">
    <source>
        <dbReference type="EMBL" id="QEP35411.1"/>
    </source>
</evidence>
<dbReference type="AlphaFoldDB" id="A0A5C2H936"/>
<dbReference type="KEGG" id="apai:APAC_2351"/>
<dbReference type="GO" id="GO:0008773">
    <property type="term" value="F:[protein-PII] uridylyltransferase activity"/>
    <property type="evidence" value="ECO:0007669"/>
    <property type="project" value="UniProtKB-UniRule"/>
</dbReference>